<comment type="subunit">
    <text evidence="6">Consists of a catalytic RNA component and at least 4-5 protein subunits.</text>
</comment>
<sequence length="235" mass="25459">MFEAVHADPDGDASVERYAETAAEYGFDGIVVRNHGDALAEFDAESLSEKHGVDVVEGVEVRADDPSRASGFVGNHRQTKTIVAVHGGTPAINRFAVEQPAVDVLAHPMVGDGDVNHVLANAAADNGVRLEFSFRRVLRADGGQRVRAIRGLRKLRELVEACDAPYVVSADPRSDLHLRAPRELVAVGEVIGFDAEQVEAGLAEWGRLVERNRRLQSDAFVEPGVYRGTVDDADR</sequence>
<gene>
    <name evidence="6" type="primary">rnp3</name>
    <name evidence="7" type="ORF">ACFQMA_22670</name>
</gene>
<dbReference type="GO" id="GO:0001682">
    <property type="term" value="P:tRNA 5'-leader removal"/>
    <property type="evidence" value="ECO:0007669"/>
    <property type="project" value="UniProtKB-UniRule"/>
</dbReference>
<dbReference type="Proteomes" id="UP001596432">
    <property type="component" value="Unassembled WGS sequence"/>
</dbReference>
<dbReference type="InterPro" id="IPR002738">
    <property type="entry name" value="RNase_P_p30"/>
</dbReference>
<reference evidence="7 8" key="1">
    <citation type="journal article" date="2019" name="Int. J. Syst. Evol. Microbiol.">
        <title>The Global Catalogue of Microorganisms (GCM) 10K type strain sequencing project: providing services to taxonomists for standard genome sequencing and annotation.</title>
        <authorList>
            <consortium name="The Broad Institute Genomics Platform"/>
            <consortium name="The Broad Institute Genome Sequencing Center for Infectious Disease"/>
            <person name="Wu L."/>
            <person name="Ma J."/>
        </authorList>
    </citation>
    <scope>NUCLEOTIDE SEQUENCE [LARGE SCALE GENOMIC DNA]</scope>
    <source>
        <strain evidence="7 8">XZYJT29</strain>
    </source>
</reference>
<evidence type="ECO:0000313" key="7">
    <source>
        <dbReference type="EMBL" id="MFC7142624.1"/>
    </source>
</evidence>
<comment type="function">
    <text evidence="6">Part of ribonuclease P, a protein complex that generates mature tRNA molecules by cleaving their 5'-ends.</text>
</comment>
<comment type="caution">
    <text evidence="7">The sequence shown here is derived from an EMBL/GenBank/DDBJ whole genome shotgun (WGS) entry which is preliminary data.</text>
</comment>
<evidence type="ECO:0000313" key="8">
    <source>
        <dbReference type="Proteomes" id="UP001596432"/>
    </source>
</evidence>
<dbReference type="GO" id="GO:0004526">
    <property type="term" value="F:ribonuclease P activity"/>
    <property type="evidence" value="ECO:0007669"/>
    <property type="project" value="UniProtKB-UniRule"/>
</dbReference>
<keyword evidence="5 6" id="KW-0378">Hydrolase</keyword>
<dbReference type="GO" id="GO:0030677">
    <property type="term" value="C:ribonuclease P complex"/>
    <property type="evidence" value="ECO:0007669"/>
    <property type="project" value="UniProtKB-UniRule"/>
</dbReference>
<accession>A0ABD5YAB4</accession>
<name>A0ABD5YAB4_9EURY</name>
<dbReference type="HAMAP" id="MF_00756">
    <property type="entry name" value="RNase_P_3"/>
    <property type="match status" value="1"/>
</dbReference>
<dbReference type="Gene3D" id="3.20.20.140">
    <property type="entry name" value="Metal-dependent hydrolases"/>
    <property type="match status" value="1"/>
</dbReference>
<keyword evidence="4 6" id="KW-0255">Endonuclease</keyword>
<evidence type="ECO:0000256" key="5">
    <source>
        <dbReference type="ARBA" id="ARBA00022801"/>
    </source>
</evidence>
<dbReference type="Pfam" id="PF01876">
    <property type="entry name" value="RNase_P_p30"/>
    <property type="match status" value="1"/>
</dbReference>
<keyword evidence="8" id="KW-1185">Reference proteome</keyword>
<evidence type="ECO:0000256" key="2">
    <source>
        <dbReference type="ARBA" id="ARBA00022694"/>
    </source>
</evidence>
<protein>
    <recommendedName>
        <fullName evidence="6">Ribonuclease P protein component 3</fullName>
        <shortName evidence="6">RNase P component 3</shortName>
        <ecNumber evidence="6">3.1.26.5</ecNumber>
    </recommendedName>
    <alternativeName>
        <fullName evidence="6">Rpp30</fullName>
    </alternativeName>
</protein>
<dbReference type="GO" id="GO:0005737">
    <property type="term" value="C:cytoplasm"/>
    <property type="evidence" value="ECO:0007669"/>
    <property type="project" value="UniProtKB-SubCell"/>
</dbReference>
<dbReference type="EMBL" id="JBHTAS010000001">
    <property type="protein sequence ID" value="MFC7142624.1"/>
    <property type="molecule type" value="Genomic_DNA"/>
</dbReference>
<dbReference type="InterPro" id="IPR023539">
    <property type="entry name" value="RNase_P_comp-3_arc"/>
</dbReference>
<keyword evidence="2 6" id="KW-0819">tRNA processing</keyword>
<evidence type="ECO:0000256" key="1">
    <source>
        <dbReference type="ARBA" id="ARBA00022490"/>
    </source>
</evidence>
<dbReference type="AlphaFoldDB" id="A0ABD5YAB4"/>
<keyword evidence="1 6" id="KW-0963">Cytoplasm</keyword>
<dbReference type="GeneID" id="78822972"/>
<evidence type="ECO:0000256" key="3">
    <source>
        <dbReference type="ARBA" id="ARBA00022722"/>
    </source>
</evidence>
<evidence type="ECO:0000256" key="6">
    <source>
        <dbReference type="HAMAP-Rule" id="MF_00756"/>
    </source>
</evidence>
<comment type="similarity">
    <text evidence="6">Belongs to the eukaryotic/archaeal RNase P protein component 3 family.</text>
</comment>
<keyword evidence="3 6" id="KW-0540">Nuclease</keyword>
<comment type="catalytic activity">
    <reaction evidence="6">
        <text>Endonucleolytic cleavage of RNA, removing 5'-extranucleotides from tRNA precursor.</text>
        <dbReference type="EC" id="3.1.26.5"/>
    </reaction>
</comment>
<dbReference type="EC" id="3.1.26.5" evidence="6"/>
<dbReference type="SUPFAM" id="SSF89550">
    <property type="entry name" value="PHP domain-like"/>
    <property type="match status" value="1"/>
</dbReference>
<evidence type="ECO:0000256" key="4">
    <source>
        <dbReference type="ARBA" id="ARBA00022759"/>
    </source>
</evidence>
<organism evidence="7 8">
    <name type="scientific">Halosimplex aquaticum</name>
    <dbReference type="NCBI Taxonomy" id="3026162"/>
    <lineage>
        <taxon>Archaea</taxon>
        <taxon>Methanobacteriati</taxon>
        <taxon>Methanobacteriota</taxon>
        <taxon>Stenosarchaea group</taxon>
        <taxon>Halobacteria</taxon>
        <taxon>Halobacteriales</taxon>
        <taxon>Haloarculaceae</taxon>
        <taxon>Halosimplex</taxon>
    </lineage>
</organism>
<comment type="subcellular location">
    <subcellularLocation>
        <location evidence="6">Cytoplasm</location>
    </subcellularLocation>
</comment>
<dbReference type="RefSeq" id="WP_274323683.1">
    <property type="nucleotide sequence ID" value="NZ_CP118158.1"/>
</dbReference>
<proteinExistence type="inferred from homology"/>
<dbReference type="InterPro" id="IPR016195">
    <property type="entry name" value="Pol/histidinol_Pase-like"/>
</dbReference>